<proteinExistence type="predicted"/>
<gene>
    <name evidence="2" type="ORF">QF118_10285</name>
</gene>
<sequence>MSEESRSNWYLGILMCLFIPAGTVVGGFLGNEEFGLLGAIIGGLAGGFLGFLAAWLAAILTSLTLVAVIILGPIALALAFGYYALSSFE</sequence>
<keyword evidence="1" id="KW-1133">Transmembrane helix</keyword>
<dbReference type="RefSeq" id="WP_282298974.1">
    <property type="nucleotide sequence ID" value="NZ_CP124616.1"/>
</dbReference>
<dbReference type="Proteomes" id="UP001241605">
    <property type="component" value="Chromosome"/>
</dbReference>
<feature type="transmembrane region" description="Helical" evidence="1">
    <location>
        <begin position="36"/>
        <end position="58"/>
    </location>
</feature>
<feature type="transmembrane region" description="Helical" evidence="1">
    <location>
        <begin position="65"/>
        <end position="85"/>
    </location>
</feature>
<accession>A0ABY8QCQ4</accession>
<name>A0ABY8QCQ4_9RHOB</name>
<evidence type="ECO:0000256" key="1">
    <source>
        <dbReference type="SAM" id="Phobius"/>
    </source>
</evidence>
<evidence type="ECO:0000313" key="3">
    <source>
        <dbReference type="Proteomes" id="UP001241605"/>
    </source>
</evidence>
<organism evidence="2 3">
    <name type="scientific">Tropicibacter oceani</name>
    <dbReference type="NCBI Taxonomy" id="3058420"/>
    <lineage>
        <taxon>Bacteria</taxon>
        <taxon>Pseudomonadati</taxon>
        <taxon>Pseudomonadota</taxon>
        <taxon>Alphaproteobacteria</taxon>
        <taxon>Rhodobacterales</taxon>
        <taxon>Roseobacteraceae</taxon>
        <taxon>Tropicibacter</taxon>
    </lineage>
</organism>
<evidence type="ECO:0008006" key="4">
    <source>
        <dbReference type="Google" id="ProtNLM"/>
    </source>
</evidence>
<keyword evidence="1" id="KW-0812">Transmembrane</keyword>
<keyword evidence="3" id="KW-1185">Reference proteome</keyword>
<reference evidence="2 3" key="1">
    <citation type="submission" date="2023-05" db="EMBL/GenBank/DDBJ databases">
        <title>YMD87, complete Genome.</title>
        <authorList>
            <person name="Zhang J."/>
            <person name="Xu X."/>
        </authorList>
    </citation>
    <scope>NUCLEOTIDE SEQUENCE [LARGE SCALE GENOMIC DNA]</scope>
    <source>
        <strain evidence="2 3">YMD87</strain>
    </source>
</reference>
<keyword evidence="1" id="KW-0472">Membrane</keyword>
<dbReference type="EMBL" id="CP124616">
    <property type="protein sequence ID" value="WGW02340.1"/>
    <property type="molecule type" value="Genomic_DNA"/>
</dbReference>
<protein>
    <recommendedName>
        <fullName evidence="4">Major facilitator superfamily (MFS) profile domain-containing protein</fullName>
    </recommendedName>
</protein>
<evidence type="ECO:0000313" key="2">
    <source>
        <dbReference type="EMBL" id="WGW02340.1"/>
    </source>
</evidence>
<feature type="transmembrane region" description="Helical" evidence="1">
    <location>
        <begin position="9"/>
        <end position="30"/>
    </location>
</feature>